<feature type="transmembrane region" description="Helical" evidence="5">
    <location>
        <begin position="257"/>
        <end position="279"/>
    </location>
</feature>
<evidence type="ECO:0000256" key="3">
    <source>
        <dbReference type="ARBA" id="ARBA00022989"/>
    </source>
</evidence>
<dbReference type="PANTHER" id="PTHR23507:SF1">
    <property type="entry name" value="FI18259P1-RELATED"/>
    <property type="match status" value="1"/>
</dbReference>
<evidence type="ECO:0000256" key="1">
    <source>
        <dbReference type="ARBA" id="ARBA00004141"/>
    </source>
</evidence>
<dbReference type="KEGG" id="lak:106169734"/>
<dbReference type="RefSeq" id="XP_013404788.1">
    <property type="nucleotide sequence ID" value="XM_013549334.1"/>
</dbReference>
<protein>
    <submittedName>
        <fullName evidence="7 8">Solute carrier family 46 member 3 isoform X1</fullName>
    </submittedName>
</protein>
<evidence type="ECO:0000313" key="6">
    <source>
        <dbReference type="Proteomes" id="UP000085678"/>
    </source>
</evidence>
<feature type="transmembrane region" description="Helical" evidence="5">
    <location>
        <begin position="389"/>
        <end position="407"/>
    </location>
</feature>
<feature type="transmembrane region" description="Helical" evidence="5">
    <location>
        <begin position="413"/>
        <end position="434"/>
    </location>
</feature>
<dbReference type="OrthoDB" id="3026777at2759"/>
<evidence type="ECO:0000313" key="8">
    <source>
        <dbReference type="RefSeq" id="XP_013404789.1"/>
    </source>
</evidence>
<dbReference type="InterPro" id="IPR036259">
    <property type="entry name" value="MFS_trans_sf"/>
</dbReference>
<feature type="transmembrane region" description="Helical" evidence="5">
    <location>
        <begin position="475"/>
        <end position="500"/>
    </location>
</feature>
<dbReference type="PANTHER" id="PTHR23507">
    <property type="entry name" value="ZGC:174356"/>
    <property type="match status" value="1"/>
</dbReference>
<feature type="transmembrane region" description="Helical" evidence="5">
    <location>
        <begin position="446"/>
        <end position="469"/>
    </location>
</feature>
<dbReference type="GeneID" id="106169734"/>
<gene>
    <name evidence="7 8" type="primary">LOC106169734</name>
</gene>
<dbReference type="AlphaFoldDB" id="A0A1S3J3F5"/>
<feature type="transmembrane region" description="Helical" evidence="5">
    <location>
        <begin position="356"/>
        <end position="377"/>
    </location>
</feature>
<evidence type="ECO:0000256" key="4">
    <source>
        <dbReference type="ARBA" id="ARBA00023136"/>
    </source>
</evidence>
<reference evidence="7 8" key="1">
    <citation type="submission" date="2025-04" db="UniProtKB">
        <authorList>
            <consortium name="RefSeq"/>
        </authorList>
    </citation>
    <scope>IDENTIFICATION</scope>
    <source>
        <tissue evidence="7 8">Gonads</tissue>
    </source>
</reference>
<dbReference type="GO" id="GO:0022857">
    <property type="term" value="F:transmembrane transporter activity"/>
    <property type="evidence" value="ECO:0007669"/>
    <property type="project" value="InterPro"/>
</dbReference>
<keyword evidence="4 5" id="KW-0472">Membrane</keyword>
<feature type="transmembrane region" description="Helical" evidence="5">
    <location>
        <begin position="229"/>
        <end position="251"/>
    </location>
</feature>
<dbReference type="InterPro" id="IPR011701">
    <property type="entry name" value="MFS"/>
</dbReference>
<dbReference type="RefSeq" id="XP_013404789.1">
    <property type="nucleotide sequence ID" value="XM_013549335.1"/>
</dbReference>
<keyword evidence="2 5" id="KW-0812">Transmembrane</keyword>
<feature type="transmembrane region" description="Helical" evidence="5">
    <location>
        <begin position="133"/>
        <end position="153"/>
    </location>
</feature>
<feature type="transmembrane region" description="Helical" evidence="5">
    <location>
        <begin position="321"/>
        <end position="344"/>
    </location>
</feature>
<sequence length="525" mass="57352">MEEGDERSPLMYHGNVEVRDKYSSNGTGVLETGRDYYHPQTGNAEITGGDVERPKYKARWPITVEPYLFLYCFSLFGVVPLQIQYIYLKVAEEMGYVPASNSTSSSQSPCADVNKSSPDYILQQQVQAESSNWSMYFSICSTITSVFVTIFYGAHSDKGGRRLSLLLPTVGGLIKLGGYVIAIYFKWPLWALLPMSFIEGLFGQYATALMAAFAYLADVCTSKNKAIRILIAEAALGIAAAISNVSVGILIKAFPTFVEPAAMLAGIMLLALLYTIAFLPELGEKDPSAKLIDCSNALKVGKLFLHGADDKDTGRVWKLRLLLLVFLFCAIPVISAGSLDILYVMNSPFCWDSVRIGYYNSIKFIGYEVCAVAGLFAMRRWLKLSEVTVVMVSCISALGARIMLALAQTDTLIYIETAVGCLFMLAVPMLRTVLSKLATNQEQGALFASISFMENAGGLIGSVVLSSIYAGTVAWFRGFVQMVIGGLYLLSLILLGVYSCRIRGSGFKMSAVPSWGDREAPYSVQ</sequence>
<proteinExistence type="predicted"/>
<dbReference type="Proteomes" id="UP000085678">
    <property type="component" value="Unplaced"/>
</dbReference>
<keyword evidence="3 5" id="KW-1133">Transmembrane helix</keyword>
<feature type="transmembrane region" description="Helical" evidence="5">
    <location>
        <begin position="197"/>
        <end position="217"/>
    </location>
</feature>
<evidence type="ECO:0000256" key="5">
    <source>
        <dbReference type="SAM" id="Phobius"/>
    </source>
</evidence>
<organism evidence="6 7">
    <name type="scientific">Lingula anatina</name>
    <name type="common">Brachiopod</name>
    <name type="synonym">Lingula unguis</name>
    <dbReference type="NCBI Taxonomy" id="7574"/>
    <lineage>
        <taxon>Eukaryota</taxon>
        <taxon>Metazoa</taxon>
        <taxon>Spiralia</taxon>
        <taxon>Lophotrochozoa</taxon>
        <taxon>Brachiopoda</taxon>
        <taxon>Linguliformea</taxon>
        <taxon>Lingulata</taxon>
        <taxon>Lingulida</taxon>
        <taxon>Linguloidea</taxon>
        <taxon>Lingulidae</taxon>
        <taxon>Lingula</taxon>
    </lineage>
</organism>
<feature type="transmembrane region" description="Helical" evidence="5">
    <location>
        <begin position="165"/>
        <end position="185"/>
    </location>
</feature>
<dbReference type="Pfam" id="PF07690">
    <property type="entry name" value="MFS_1"/>
    <property type="match status" value="1"/>
</dbReference>
<accession>A0A1S3J3F5</accession>
<name>A0A1S3J3F5_LINAN</name>
<evidence type="ECO:0000256" key="2">
    <source>
        <dbReference type="ARBA" id="ARBA00022692"/>
    </source>
</evidence>
<evidence type="ECO:0000313" key="7">
    <source>
        <dbReference type="RefSeq" id="XP_013404788.1"/>
    </source>
</evidence>
<comment type="subcellular location">
    <subcellularLocation>
        <location evidence="1">Membrane</location>
        <topology evidence="1">Multi-pass membrane protein</topology>
    </subcellularLocation>
</comment>
<dbReference type="SUPFAM" id="SSF103473">
    <property type="entry name" value="MFS general substrate transporter"/>
    <property type="match status" value="1"/>
</dbReference>
<keyword evidence="6" id="KW-1185">Reference proteome</keyword>
<dbReference type="Gene3D" id="1.20.1250.20">
    <property type="entry name" value="MFS general substrate transporter like domains"/>
    <property type="match status" value="1"/>
</dbReference>
<dbReference type="GO" id="GO:0016020">
    <property type="term" value="C:membrane"/>
    <property type="evidence" value="ECO:0007669"/>
    <property type="project" value="UniProtKB-SubCell"/>
</dbReference>
<feature type="transmembrane region" description="Helical" evidence="5">
    <location>
        <begin position="67"/>
        <end position="88"/>
    </location>
</feature>